<name>A0ABR4JJ59_9EURO</name>
<evidence type="ECO:0000256" key="4">
    <source>
        <dbReference type="ARBA" id="ARBA00023163"/>
    </source>
</evidence>
<dbReference type="Pfam" id="PF04082">
    <property type="entry name" value="Fungal_trans"/>
    <property type="match status" value="1"/>
</dbReference>
<keyword evidence="1" id="KW-0862">Zinc</keyword>
<organism evidence="7 8">
    <name type="scientific">Aspergillus pseudoustus</name>
    <dbReference type="NCBI Taxonomy" id="1810923"/>
    <lineage>
        <taxon>Eukaryota</taxon>
        <taxon>Fungi</taxon>
        <taxon>Dikarya</taxon>
        <taxon>Ascomycota</taxon>
        <taxon>Pezizomycotina</taxon>
        <taxon>Eurotiomycetes</taxon>
        <taxon>Eurotiomycetidae</taxon>
        <taxon>Eurotiales</taxon>
        <taxon>Aspergillaceae</taxon>
        <taxon>Aspergillus</taxon>
        <taxon>Aspergillus subgen. Nidulantes</taxon>
    </lineage>
</organism>
<proteinExistence type="predicted"/>
<evidence type="ECO:0000256" key="1">
    <source>
        <dbReference type="ARBA" id="ARBA00022833"/>
    </source>
</evidence>
<keyword evidence="2" id="KW-0805">Transcription regulation</keyword>
<reference evidence="7 8" key="1">
    <citation type="submission" date="2024-07" db="EMBL/GenBank/DDBJ databases">
        <title>Section-level genome sequencing and comparative genomics of Aspergillus sections Usti and Cavernicolus.</title>
        <authorList>
            <consortium name="Lawrence Berkeley National Laboratory"/>
            <person name="Nybo J.L."/>
            <person name="Vesth T.C."/>
            <person name="Theobald S."/>
            <person name="Frisvad J.C."/>
            <person name="Larsen T.O."/>
            <person name="Kjaerboelling I."/>
            <person name="Rothschild-Mancinelli K."/>
            <person name="Lyhne E.K."/>
            <person name="Kogle M.E."/>
            <person name="Barry K."/>
            <person name="Clum A."/>
            <person name="Na H."/>
            <person name="Ledsgaard L."/>
            <person name="Lin J."/>
            <person name="Lipzen A."/>
            <person name="Kuo A."/>
            <person name="Riley R."/>
            <person name="Mondo S."/>
            <person name="Labutti K."/>
            <person name="Haridas S."/>
            <person name="Pangalinan J."/>
            <person name="Salamov A.A."/>
            <person name="Simmons B.A."/>
            <person name="Magnuson J.K."/>
            <person name="Chen J."/>
            <person name="Drula E."/>
            <person name="Henrissat B."/>
            <person name="Wiebenga A."/>
            <person name="Lubbers R.J."/>
            <person name="Gomes A.C."/>
            <person name="Makela M.R."/>
            <person name="Stajich J."/>
            <person name="Grigoriev I.V."/>
            <person name="Mortensen U.H."/>
            <person name="De Vries R.P."/>
            <person name="Baker S.E."/>
            <person name="Andersen M.R."/>
        </authorList>
    </citation>
    <scope>NUCLEOTIDE SEQUENCE [LARGE SCALE GENOMIC DNA]</scope>
    <source>
        <strain evidence="7 8">CBS 123904</strain>
    </source>
</reference>
<evidence type="ECO:0000256" key="5">
    <source>
        <dbReference type="ARBA" id="ARBA00023242"/>
    </source>
</evidence>
<sequence>MPQDNYHDLNIDIYTPSFTGCSTLPPPSQVALLVEQGAFTIPEKPVCDQLVQDYFHWVAPVLPVLDRSTFLRQYEAMGVNACPSLLLLQAMFLAASRVSQSSLLLTQAGSGVSMAEIFYERAKALYDAAYECDQIATLQAVVLMGWYCGQAKPTETTFYWSRIAIYTAQSIGLHRMLVSELLSTTPSSDAELSSAKSNLPFSEKQLYKRIWWTLFTRDRYLSVCLGSPLAIDLADCDVETITDADFANTEETPLTEVVTSWREAQFFVAYAQLSEIIGHIYTTHYSATSNIDEEAEILDYDSCLAGWLQALPPALLWQGTSHEYWASLLRLHYCYMPSS</sequence>
<dbReference type="InterPro" id="IPR052073">
    <property type="entry name" value="Amide_Lactam_Regulators"/>
</dbReference>
<dbReference type="PANTHER" id="PTHR47171:SF3">
    <property type="entry name" value="FARA-RELATED"/>
    <property type="match status" value="1"/>
</dbReference>
<accession>A0ABR4JJ59</accession>
<feature type="domain" description="Xylanolytic transcriptional activator regulatory" evidence="6">
    <location>
        <begin position="157"/>
        <end position="247"/>
    </location>
</feature>
<keyword evidence="8" id="KW-1185">Reference proteome</keyword>
<dbReference type="Proteomes" id="UP001610446">
    <property type="component" value="Unassembled WGS sequence"/>
</dbReference>
<evidence type="ECO:0000256" key="2">
    <source>
        <dbReference type="ARBA" id="ARBA00023015"/>
    </source>
</evidence>
<protein>
    <submittedName>
        <fullName evidence="7">Fungal-specific transcription factor domain-containing protein</fullName>
    </submittedName>
</protein>
<comment type="caution">
    <text evidence="7">The sequence shown here is derived from an EMBL/GenBank/DDBJ whole genome shotgun (WGS) entry which is preliminary data.</text>
</comment>
<evidence type="ECO:0000256" key="3">
    <source>
        <dbReference type="ARBA" id="ARBA00023125"/>
    </source>
</evidence>
<evidence type="ECO:0000313" key="7">
    <source>
        <dbReference type="EMBL" id="KAL2840066.1"/>
    </source>
</evidence>
<dbReference type="SMART" id="SM00906">
    <property type="entry name" value="Fungal_trans"/>
    <property type="match status" value="1"/>
</dbReference>
<dbReference type="EMBL" id="JBFXLU010000125">
    <property type="protein sequence ID" value="KAL2840066.1"/>
    <property type="molecule type" value="Genomic_DNA"/>
</dbReference>
<dbReference type="CDD" id="cd12148">
    <property type="entry name" value="fungal_TF_MHR"/>
    <property type="match status" value="1"/>
</dbReference>
<gene>
    <name evidence="7" type="ORF">BJY01DRAFT_250192</name>
</gene>
<keyword evidence="5" id="KW-0539">Nucleus</keyword>
<keyword evidence="4" id="KW-0804">Transcription</keyword>
<evidence type="ECO:0000259" key="6">
    <source>
        <dbReference type="SMART" id="SM00906"/>
    </source>
</evidence>
<dbReference type="InterPro" id="IPR007219">
    <property type="entry name" value="XnlR_reg_dom"/>
</dbReference>
<keyword evidence="3" id="KW-0238">DNA-binding</keyword>
<dbReference type="PANTHER" id="PTHR47171">
    <property type="entry name" value="FARA-RELATED"/>
    <property type="match status" value="1"/>
</dbReference>
<evidence type="ECO:0000313" key="8">
    <source>
        <dbReference type="Proteomes" id="UP001610446"/>
    </source>
</evidence>